<dbReference type="SUPFAM" id="SSF46955">
    <property type="entry name" value="Putative DNA-binding domain"/>
    <property type="match status" value="1"/>
</dbReference>
<feature type="domain" description="Excisionase-like" evidence="3">
    <location>
        <begin position="6"/>
        <end position="58"/>
    </location>
</feature>
<dbReference type="EMBL" id="JABZEO010000001">
    <property type="protein sequence ID" value="NVZ07958.1"/>
    <property type="molecule type" value="Genomic_DNA"/>
</dbReference>
<name>A0A850R3N3_9GAMM</name>
<dbReference type="InterPro" id="IPR012884">
    <property type="entry name" value="Excisionase-like"/>
</dbReference>
<dbReference type="InterPro" id="IPR009061">
    <property type="entry name" value="DNA-bd_dom_put_sf"/>
</dbReference>
<evidence type="ECO:0000313" key="5">
    <source>
        <dbReference type="Proteomes" id="UP000592294"/>
    </source>
</evidence>
<evidence type="ECO:0000256" key="2">
    <source>
        <dbReference type="ARBA" id="ARBA00023172"/>
    </source>
</evidence>
<keyword evidence="2" id="KW-0233">DNA recombination</keyword>
<dbReference type="Pfam" id="PF07825">
    <property type="entry name" value="Exc"/>
    <property type="match status" value="1"/>
</dbReference>
<evidence type="ECO:0000259" key="3">
    <source>
        <dbReference type="Pfam" id="PF07825"/>
    </source>
</evidence>
<proteinExistence type="predicted"/>
<keyword evidence="1" id="KW-0238">DNA-binding</keyword>
<dbReference type="Proteomes" id="UP000592294">
    <property type="component" value="Unassembled WGS sequence"/>
</dbReference>
<dbReference type="AlphaFoldDB" id="A0A850R3N3"/>
<gene>
    <name evidence="4" type="ORF">HW932_01625</name>
</gene>
<dbReference type="GO" id="GO:0003677">
    <property type="term" value="F:DNA binding"/>
    <property type="evidence" value="ECO:0007669"/>
    <property type="project" value="UniProtKB-KW"/>
</dbReference>
<dbReference type="InterPro" id="IPR038137">
    <property type="entry name" value="Excisionase-like_sf"/>
</dbReference>
<keyword evidence="5" id="KW-1185">Reference proteome</keyword>
<dbReference type="Gene3D" id="1.10.1660.20">
    <property type="match status" value="1"/>
</dbReference>
<sequence>MADQLLTIPEWINRTYAENSRPALRTVRQWIRNGLLAAERHGRTYYLKPDTLPRQPYRI</sequence>
<reference evidence="4 5" key="1">
    <citation type="submission" date="2020-06" db="EMBL/GenBank/DDBJ databases">
        <title>Whole-genome sequence of Allochromatium humboldtianum DSM 21881, type strain.</title>
        <authorList>
            <person name="Kyndt J.A."/>
            <person name="Meyer T.E."/>
        </authorList>
    </citation>
    <scope>NUCLEOTIDE SEQUENCE [LARGE SCALE GENOMIC DNA]</scope>
    <source>
        <strain evidence="4 5">DSM 21881</strain>
    </source>
</reference>
<evidence type="ECO:0000256" key="1">
    <source>
        <dbReference type="ARBA" id="ARBA00023125"/>
    </source>
</evidence>
<comment type="caution">
    <text evidence="4">The sequence shown here is derived from an EMBL/GenBank/DDBJ whole genome shotgun (WGS) entry which is preliminary data.</text>
</comment>
<protein>
    <recommendedName>
        <fullName evidence="3">Excisionase-like domain-containing protein</fullName>
    </recommendedName>
</protein>
<accession>A0A850R3N3</accession>
<organism evidence="4 5">
    <name type="scientific">Allochromatium humboldtianum</name>
    <dbReference type="NCBI Taxonomy" id="504901"/>
    <lineage>
        <taxon>Bacteria</taxon>
        <taxon>Pseudomonadati</taxon>
        <taxon>Pseudomonadota</taxon>
        <taxon>Gammaproteobacteria</taxon>
        <taxon>Chromatiales</taxon>
        <taxon>Chromatiaceae</taxon>
        <taxon>Allochromatium</taxon>
    </lineage>
</organism>
<evidence type="ECO:0000313" key="4">
    <source>
        <dbReference type="EMBL" id="NVZ07958.1"/>
    </source>
</evidence>
<dbReference type="RefSeq" id="WP_176974751.1">
    <property type="nucleotide sequence ID" value="NZ_JABZEO010000001.1"/>
</dbReference>
<dbReference type="GO" id="GO:0006310">
    <property type="term" value="P:DNA recombination"/>
    <property type="evidence" value="ECO:0007669"/>
    <property type="project" value="UniProtKB-KW"/>
</dbReference>